<reference evidence="3" key="1">
    <citation type="submission" date="2022-11" db="UniProtKB">
        <authorList>
            <consortium name="WormBaseParasite"/>
        </authorList>
    </citation>
    <scope>IDENTIFICATION</scope>
</reference>
<accession>A0A915PB75</accession>
<sequence length="239" mass="28708">MSRKKFNLLILNLLVYLLYSTIANESSEEEYNCEEEYSAGGSEYLPEEDSDFLHNKKSKDKEGSLSLNKINDEKEERTYTNCQAKKKLAQINECQKKLFGNEIEIRREFNLDKETQMIIIDNYFNENLEFKQAFEDYKKTCLKENQRQLMTKNDNFLNFFYSSTEINYLEAKEENHKLAYNLIEKFKEYNETPREFYNLDLNKKYSKNTKKMITGKVEEFIKNYIDGQLKVFVDRLKRN</sequence>
<proteinExistence type="predicted"/>
<feature type="chain" id="PRO_5037771467" evidence="1">
    <location>
        <begin position="24"/>
        <end position="239"/>
    </location>
</feature>
<protein>
    <submittedName>
        <fullName evidence="3">Uncharacterized protein</fullName>
    </submittedName>
</protein>
<name>A0A915PB75_9BILA</name>
<organism evidence="2 3">
    <name type="scientific">Meloidogyne floridensis</name>
    <dbReference type="NCBI Taxonomy" id="298350"/>
    <lineage>
        <taxon>Eukaryota</taxon>
        <taxon>Metazoa</taxon>
        <taxon>Ecdysozoa</taxon>
        <taxon>Nematoda</taxon>
        <taxon>Chromadorea</taxon>
        <taxon>Rhabditida</taxon>
        <taxon>Tylenchina</taxon>
        <taxon>Tylenchomorpha</taxon>
        <taxon>Tylenchoidea</taxon>
        <taxon>Meloidogynidae</taxon>
        <taxon>Meloidogyninae</taxon>
        <taxon>Meloidogyne</taxon>
    </lineage>
</organism>
<evidence type="ECO:0000256" key="1">
    <source>
        <dbReference type="SAM" id="SignalP"/>
    </source>
</evidence>
<dbReference type="WBParaSite" id="scf7180000423796.g11635">
    <property type="protein sequence ID" value="scf7180000423796.g11635"/>
    <property type="gene ID" value="scf7180000423796.g11635"/>
</dbReference>
<feature type="signal peptide" evidence="1">
    <location>
        <begin position="1"/>
        <end position="23"/>
    </location>
</feature>
<keyword evidence="2" id="KW-1185">Reference proteome</keyword>
<dbReference type="Proteomes" id="UP000887560">
    <property type="component" value="Unplaced"/>
</dbReference>
<evidence type="ECO:0000313" key="3">
    <source>
        <dbReference type="WBParaSite" id="scf7180000423796.g11635"/>
    </source>
</evidence>
<dbReference type="AlphaFoldDB" id="A0A915PB75"/>
<evidence type="ECO:0000313" key="2">
    <source>
        <dbReference type="Proteomes" id="UP000887560"/>
    </source>
</evidence>
<keyword evidence="1" id="KW-0732">Signal</keyword>